<dbReference type="Pfam" id="PF13499">
    <property type="entry name" value="EF-hand_7"/>
    <property type="match status" value="1"/>
</dbReference>
<keyword evidence="5" id="KW-1185">Reference proteome</keyword>
<evidence type="ECO:0000256" key="2">
    <source>
        <dbReference type="SAM" id="Phobius"/>
    </source>
</evidence>
<reference evidence="4 5" key="1">
    <citation type="journal article" date="2023" name="Commun. Biol.">
        <title>Genome analysis of Parmales, the sister group of diatoms, reveals the evolutionary specialization of diatoms from phago-mixotrophs to photoautotrophs.</title>
        <authorList>
            <person name="Ban H."/>
            <person name="Sato S."/>
            <person name="Yoshikawa S."/>
            <person name="Yamada K."/>
            <person name="Nakamura Y."/>
            <person name="Ichinomiya M."/>
            <person name="Sato N."/>
            <person name="Blanc-Mathieu R."/>
            <person name="Endo H."/>
            <person name="Kuwata A."/>
            <person name="Ogata H."/>
        </authorList>
    </citation>
    <scope>NUCLEOTIDE SEQUENCE [LARGE SCALE GENOMIC DNA]</scope>
</reference>
<dbReference type="EMBL" id="BRYB01000372">
    <property type="protein sequence ID" value="GMI28721.1"/>
    <property type="molecule type" value="Genomic_DNA"/>
</dbReference>
<keyword evidence="2" id="KW-1133">Transmembrane helix</keyword>
<accession>A0ABQ6MLH2</accession>
<gene>
    <name evidence="4" type="ORF">TeGR_g3467</name>
</gene>
<evidence type="ECO:0000259" key="3">
    <source>
        <dbReference type="PROSITE" id="PS50222"/>
    </source>
</evidence>
<dbReference type="SUPFAM" id="SSF47473">
    <property type="entry name" value="EF-hand"/>
    <property type="match status" value="1"/>
</dbReference>
<keyword evidence="1" id="KW-0106">Calcium</keyword>
<dbReference type="Proteomes" id="UP001165060">
    <property type="component" value="Unassembled WGS sequence"/>
</dbReference>
<name>A0ABQ6MLH2_9STRA</name>
<proteinExistence type="predicted"/>
<dbReference type="PROSITE" id="PS00018">
    <property type="entry name" value="EF_HAND_1"/>
    <property type="match status" value="1"/>
</dbReference>
<dbReference type="CDD" id="cd00051">
    <property type="entry name" value="EFh"/>
    <property type="match status" value="1"/>
</dbReference>
<organism evidence="4 5">
    <name type="scientific">Tetraparma gracilis</name>
    <dbReference type="NCBI Taxonomy" id="2962635"/>
    <lineage>
        <taxon>Eukaryota</taxon>
        <taxon>Sar</taxon>
        <taxon>Stramenopiles</taxon>
        <taxon>Ochrophyta</taxon>
        <taxon>Bolidophyceae</taxon>
        <taxon>Parmales</taxon>
        <taxon>Triparmaceae</taxon>
        <taxon>Tetraparma</taxon>
    </lineage>
</organism>
<protein>
    <recommendedName>
        <fullName evidence="3">EF-hand domain-containing protein</fullName>
    </recommendedName>
</protein>
<evidence type="ECO:0000313" key="4">
    <source>
        <dbReference type="EMBL" id="GMI28721.1"/>
    </source>
</evidence>
<keyword evidence="2" id="KW-0472">Membrane</keyword>
<dbReference type="InterPro" id="IPR011992">
    <property type="entry name" value="EF-hand-dom_pair"/>
</dbReference>
<evidence type="ECO:0000256" key="1">
    <source>
        <dbReference type="ARBA" id="ARBA00022837"/>
    </source>
</evidence>
<dbReference type="InterPro" id="IPR002048">
    <property type="entry name" value="EF_hand_dom"/>
</dbReference>
<dbReference type="Gene3D" id="1.10.238.10">
    <property type="entry name" value="EF-hand"/>
    <property type="match status" value="1"/>
</dbReference>
<feature type="transmembrane region" description="Helical" evidence="2">
    <location>
        <begin position="236"/>
        <end position="258"/>
    </location>
</feature>
<keyword evidence="2" id="KW-0812">Transmembrane</keyword>
<feature type="domain" description="EF-hand" evidence="3">
    <location>
        <begin position="37"/>
        <end position="72"/>
    </location>
</feature>
<evidence type="ECO:0000313" key="5">
    <source>
        <dbReference type="Proteomes" id="UP001165060"/>
    </source>
</evidence>
<comment type="caution">
    <text evidence="4">The sequence shown here is derived from an EMBL/GenBank/DDBJ whole genome shotgun (WGS) entry which is preliminary data.</text>
</comment>
<dbReference type="InterPro" id="IPR018247">
    <property type="entry name" value="EF_Hand_1_Ca_BS"/>
</dbReference>
<dbReference type="PROSITE" id="PS50222">
    <property type="entry name" value="EF_HAND_2"/>
    <property type="match status" value="1"/>
</dbReference>
<sequence length="299" mass="33065">MGDLISCIEDDPTKCDLATGLLPDLPCKKMLKSCDELEVRALRNIFDQFDVDNDGSITRVELRDSLIRFGKKPTDKSVDKMVRQLDLTVDTGRAKSSSIFNFSSGRDSASRKKSADDGAIDFADFSRGMLARNSLLYKFLYAGFDNTEEEHEAERLAKAPKKRTSVFSGMFGGGAAAGAPASPLPALLRTSTDSWKKKSSSSAPKQWPFFHTVSEQTSNLSSFKWGSWRSEKEVRIAFPLVLMVLLSQLVIFGCSVVSNTPALFKTCTPFISDEDRPQTRVFAAYIADSFDPLSLNCFL</sequence>